<feature type="transmembrane region" description="Helical" evidence="2">
    <location>
        <begin position="146"/>
        <end position="167"/>
    </location>
</feature>
<evidence type="ECO:0000256" key="1">
    <source>
        <dbReference type="SAM" id="MobiDB-lite"/>
    </source>
</evidence>
<protein>
    <recommendedName>
        <fullName evidence="6">Transmembrane protein</fullName>
    </recommendedName>
</protein>
<evidence type="ECO:0000313" key="5">
    <source>
        <dbReference type="Proteomes" id="UP000269221"/>
    </source>
</evidence>
<keyword evidence="3" id="KW-0732">Signal</keyword>
<keyword evidence="2" id="KW-1133">Transmembrane helix</keyword>
<name>A0A3M0JYX5_HIRRU</name>
<dbReference type="AlphaFoldDB" id="A0A3M0JYX5"/>
<feature type="signal peptide" evidence="3">
    <location>
        <begin position="1"/>
        <end position="24"/>
    </location>
</feature>
<evidence type="ECO:0000256" key="3">
    <source>
        <dbReference type="SAM" id="SignalP"/>
    </source>
</evidence>
<evidence type="ECO:0000256" key="2">
    <source>
        <dbReference type="SAM" id="Phobius"/>
    </source>
</evidence>
<accession>A0A3M0JYX5</accession>
<reference evidence="4 5" key="1">
    <citation type="submission" date="2018-07" db="EMBL/GenBank/DDBJ databases">
        <title>A high quality draft genome assembly of the barn swallow (H. rustica rustica).</title>
        <authorList>
            <person name="Formenti G."/>
            <person name="Chiara M."/>
            <person name="Poveda L."/>
            <person name="Francoijs K.-J."/>
            <person name="Bonisoli-Alquati A."/>
            <person name="Canova L."/>
            <person name="Gianfranceschi L."/>
            <person name="Horner D.S."/>
            <person name="Saino N."/>
        </authorList>
    </citation>
    <scope>NUCLEOTIDE SEQUENCE [LARGE SCALE GENOMIC DNA]</scope>
    <source>
        <strain evidence="4">Chelidonia</strain>
        <tissue evidence="4">Blood</tissue>
    </source>
</reference>
<organism evidence="4 5">
    <name type="scientific">Hirundo rustica rustica</name>
    <dbReference type="NCBI Taxonomy" id="333673"/>
    <lineage>
        <taxon>Eukaryota</taxon>
        <taxon>Metazoa</taxon>
        <taxon>Chordata</taxon>
        <taxon>Craniata</taxon>
        <taxon>Vertebrata</taxon>
        <taxon>Euteleostomi</taxon>
        <taxon>Archelosauria</taxon>
        <taxon>Archosauria</taxon>
        <taxon>Dinosauria</taxon>
        <taxon>Saurischia</taxon>
        <taxon>Theropoda</taxon>
        <taxon>Coelurosauria</taxon>
        <taxon>Aves</taxon>
        <taxon>Neognathae</taxon>
        <taxon>Neoaves</taxon>
        <taxon>Telluraves</taxon>
        <taxon>Australaves</taxon>
        <taxon>Passeriformes</taxon>
        <taxon>Sylvioidea</taxon>
        <taxon>Hirundinidae</taxon>
        <taxon>Hirundo</taxon>
    </lineage>
</organism>
<evidence type="ECO:0008006" key="6">
    <source>
        <dbReference type="Google" id="ProtNLM"/>
    </source>
</evidence>
<evidence type="ECO:0000313" key="4">
    <source>
        <dbReference type="EMBL" id="RMC00137.1"/>
    </source>
</evidence>
<dbReference type="Proteomes" id="UP000269221">
    <property type="component" value="Unassembled WGS sequence"/>
</dbReference>
<dbReference type="OrthoDB" id="9219219at2759"/>
<keyword evidence="2" id="KW-0812">Transmembrane</keyword>
<feature type="compositionally biased region" description="Low complexity" evidence="1">
    <location>
        <begin position="71"/>
        <end position="82"/>
    </location>
</feature>
<dbReference type="EMBL" id="QRBI01000145">
    <property type="protein sequence ID" value="RMC00137.1"/>
    <property type="molecule type" value="Genomic_DNA"/>
</dbReference>
<proteinExistence type="predicted"/>
<keyword evidence="5" id="KW-1185">Reference proteome</keyword>
<feature type="region of interest" description="Disordered" evidence="1">
    <location>
        <begin position="71"/>
        <end position="96"/>
    </location>
</feature>
<comment type="caution">
    <text evidence="4">The sequence shown here is derived from an EMBL/GenBank/DDBJ whole genome shotgun (WGS) entry which is preliminary data.</text>
</comment>
<gene>
    <name evidence="4" type="ORF">DUI87_23547</name>
</gene>
<keyword evidence="2" id="KW-0472">Membrane</keyword>
<feature type="region of interest" description="Disordered" evidence="1">
    <location>
        <begin position="24"/>
        <end position="48"/>
    </location>
</feature>
<sequence length="248" mass="26501">MALALRLLLLLLLAVALPARAAQAAPWREQGAAKPLGEGDMASQPTSKMEPLEVAEVMQGDNVLKAMFPRGSSGSKPASAAGREAMPGTVTGDQGAAVASPAAGMEDALEPFGAFADVLSEPGINTEDPVRLPRIFCPQDVRKSCMIGTVVTLFTVPLLLLCCYFGIRKLYEMRRPDEDARRVSVCVEDSVRSGSGILECCECVCVREENRQLGFSKRLRTLSSAVLIVREGVSHEQGEASDFCTTLV</sequence>
<feature type="chain" id="PRO_5018048206" description="Transmembrane protein" evidence="3">
    <location>
        <begin position="25"/>
        <end position="248"/>
    </location>
</feature>